<dbReference type="AlphaFoldDB" id="A0A2I0JV64"/>
<dbReference type="EMBL" id="PGOL01001181">
    <property type="protein sequence ID" value="PKI60208.1"/>
    <property type="molecule type" value="Genomic_DNA"/>
</dbReference>
<keyword evidence="2" id="KW-1185">Reference proteome</keyword>
<gene>
    <name evidence="1" type="ORF">CRG98_019396</name>
</gene>
<accession>A0A2I0JV64</accession>
<organism evidence="1 2">
    <name type="scientific">Punica granatum</name>
    <name type="common">Pomegranate</name>
    <dbReference type="NCBI Taxonomy" id="22663"/>
    <lineage>
        <taxon>Eukaryota</taxon>
        <taxon>Viridiplantae</taxon>
        <taxon>Streptophyta</taxon>
        <taxon>Embryophyta</taxon>
        <taxon>Tracheophyta</taxon>
        <taxon>Spermatophyta</taxon>
        <taxon>Magnoliopsida</taxon>
        <taxon>eudicotyledons</taxon>
        <taxon>Gunneridae</taxon>
        <taxon>Pentapetalae</taxon>
        <taxon>rosids</taxon>
        <taxon>malvids</taxon>
        <taxon>Myrtales</taxon>
        <taxon>Lythraceae</taxon>
        <taxon>Punica</taxon>
    </lineage>
</organism>
<evidence type="ECO:0000313" key="2">
    <source>
        <dbReference type="Proteomes" id="UP000233551"/>
    </source>
</evidence>
<name>A0A2I0JV64_PUNGR</name>
<reference evidence="1 2" key="1">
    <citation type="submission" date="2017-11" db="EMBL/GenBank/DDBJ databases">
        <title>De-novo sequencing of pomegranate (Punica granatum L.) genome.</title>
        <authorList>
            <person name="Akparov Z."/>
            <person name="Amiraslanov A."/>
            <person name="Hajiyeva S."/>
            <person name="Abbasov M."/>
            <person name="Kaur K."/>
            <person name="Hamwieh A."/>
            <person name="Solovyev V."/>
            <person name="Salamov A."/>
            <person name="Braich B."/>
            <person name="Kosarev P."/>
            <person name="Mahmoud A."/>
            <person name="Hajiyev E."/>
            <person name="Babayeva S."/>
            <person name="Izzatullayeva V."/>
            <person name="Mammadov A."/>
            <person name="Mammadov A."/>
            <person name="Sharifova S."/>
            <person name="Ojaghi J."/>
            <person name="Eynullazada K."/>
            <person name="Bayramov B."/>
            <person name="Abdulazimova A."/>
            <person name="Shahmuradov I."/>
        </authorList>
    </citation>
    <scope>NUCLEOTIDE SEQUENCE [LARGE SCALE GENOMIC DNA]</scope>
    <source>
        <strain evidence="2">cv. AG2017</strain>
        <tissue evidence="1">Leaf</tissue>
    </source>
</reference>
<sequence>MVIATSIASTTIPAASKVVAAATPLAATFISVSIAARGLDLIDGDAPAVEILVVHPLIASLMDFSLMKVTNPKPRELLISRSLMTYRCRSERGA</sequence>
<comment type="caution">
    <text evidence="1">The sequence shown here is derived from an EMBL/GenBank/DDBJ whole genome shotgun (WGS) entry which is preliminary data.</text>
</comment>
<dbReference type="Proteomes" id="UP000233551">
    <property type="component" value="Unassembled WGS sequence"/>
</dbReference>
<protein>
    <submittedName>
        <fullName evidence="1">Uncharacterized protein</fullName>
    </submittedName>
</protein>
<evidence type="ECO:0000313" key="1">
    <source>
        <dbReference type="EMBL" id="PKI60208.1"/>
    </source>
</evidence>
<proteinExistence type="predicted"/>